<dbReference type="Gene3D" id="3.40.50.1820">
    <property type="entry name" value="alpha/beta hydrolase"/>
    <property type="match status" value="1"/>
</dbReference>
<dbReference type="PANTHER" id="PTHR48081:SF33">
    <property type="entry name" value="KYNURENINE FORMAMIDASE"/>
    <property type="match status" value="1"/>
</dbReference>
<protein>
    <submittedName>
        <fullName evidence="3">Acetyl esterase/lipase</fullName>
    </submittedName>
</protein>
<feature type="domain" description="BD-FAE-like" evidence="2">
    <location>
        <begin position="15"/>
        <end position="204"/>
    </location>
</feature>
<name>A0ABR6BMC6_9PSEU</name>
<organism evidence="3 4">
    <name type="scientific">Kutzneria viridogrisea</name>
    <dbReference type="NCBI Taxonomy" id="47990"/>
    <lineage>
        <taxon>Bacteria</taxon>
        <taxon>Bacillati</taxon>
        <taxon>Actinomycetota</taxon>
        <taxon>Actinomycetes</taxon>
        <taxon>Pseudonocardiales</taxon>
        <taxon>Pseudonocardiaceae</taxon>
        <taxon>Kutzneria</taxon>
    </lineage>
</organism>
<gene>
    <name evidence="3" type="ORF">BC739_005277</name>
</gene>
<dbReference type="RefSeq" id="WP_025356842.1">
    <property type="nucleotide sequence ID" value="NZ_BAAABQ010000030.1"/>
</dbReference>
<dbReference type="InterPro" id="IPR049492">
    <property type="entry name" value="BD-FAE-like_dom"/>
</dbReference>
<sequence>MRTVRYGEHADQVIDLWEPPGSEQRPAAVLVHGGYWRQTYDRSYLVPFAEHLAAQGIPVASVEYRRVRGAGGWPGTFDDVAQAVDALPELLGGRPLVLVGHSAGGHLALWASGRHRLPPTSRWHRDSRPQVAKVLALAPLCDLARAHELGLSDNAVTELLGARVAERLPETDPMALLPLDVPVVVLHGDADVHVPVELAKRFAEAAGESVRLVVPPGVDHFQFTDPADPVSELVVRELT</sequence>
<dbReference type="Pfam" id="PF20434">
    <property type="entry name" value="BD-FAE"/>
    <property type="match status" value="1"/>
</dbReference>
<dbReference type="InterPro" id="IPR029058">
    <property type="entry name" value="AB_hydrolase_fold"/>
</dbReference>
<evidence type="ECO:0000313" key="4">
    <source>
        <dbReference type="Proteomes" id="UP000517916"/>
    </source>
</evidence>
<evidence type="ECO:0000259" key="2">
    <source>
        <dbReference type="Pfam" id="PF20434"/>
    </source>
</evidence>
<dbReference type="SUPFAM" id="SSF53474">
    <property type="entry name" value="alpha/beta-Hydrolases"/>
    <property type="match status" value="1"/>
</dbReference>
<accession>A0ABR6BMC6</accession>
<dbReference type="InterPro" id="IPR050300">
    <property type="entry name" value="GDXG_lipolytic_enzyme"/>
</dbReference>
<evidence type="ECO:0000313" key="3">
    <source>
        <dbReference type="EMBL" id="MBA8928060.1"/>
    </source>
</evidence>
<proteinExistence type="predicted"/>
<keyword evidence="4" id="KW-1185">Reference proteome</keyword>
<dbReference type="EMBL" id="JACJID010000004">
    <property type="protein sequence ID" value="MBA8928060.1"/>
    <property type="molecule type" value="Genomic_DNA"/>
</dbReference>
<dbReference type="PANTHER" id="PTHR48081">
    <property type="entry name" value="AB HYDROLASE SUPERFAMILY PROTEIN C4A8.06C"/>
    <property type="match status" value="1"/>
</dbReference>
<comment type="caution">
    <text evidence="3">The sequence shown here is derived from an EMBL/GenBank/DDBJ whole genome shotgun (WGS) entry which is preliminary data.</text>
</comment>
<evidence type="ECO:0000256" key="1">
    <source>
        <dbReference type="ARBA" id="ARBA00022801"/>
    </source>
</evidence>
<keyword evidence="1" id="KW-0378">Hydrolase</keyword>
<reference evidence="3 4" key="1">
    <citation type="submission" date="2020-08" db="EMBL/GenBank/DDBJ databases">
        <title>Genomic Encyclopedia of Archaeal and Bacterial Type Strains, Phase II (KMG-II): from individual species to whole genera.</title>
        <authorList>
            <person name="Goeker M."/>
        </authorList>
    </citation>
    <scope>NUCLEOTIDE SEQUENCE [LARGE SCALE GENOMIC DNA]</scope>
    <source>
        <strain evidence="3 4">DSM 43850</strain>
    </source>
</reference>
<dbReference type="Proteomes" id="UP000517916">
    <property type="component" value="Unassembled WGS sequence"/>
</dbReference>